<evidence type="ECO:0000256" key="18">
    <source>
        <dbReference type="SAM" id="MobiDB-lite"/>
    </source>
</evidence>
<feature type="binding site" evidence="16">
    <location>
        <position position="156"/>
    </location>
    <ligand>
        <name>S-adenosyl-L-methionine</name>
        <dbReference type="ChEBI" id="CHEBI:59789"/>
    </ligand>
</feature>
<evidence type="ECO:0000256" key="12">
    <source>
        <dbReference type="ARBA" id="ARBA00033387"/>
    </source>
</evidence>
<dbReference type="PROSITE" id="PS51562">
    <property type="entry name" value="RNA_CAP0_MT"/>
    <property type="match status" value="1"/>
</dbReference>
<dbReference type="GO" id="GO:0004482">
    <property type="term" value="F:mRNA 5'-cap (guanine-N7-)-methyltransferase activity"/>
    <property type="evidence" value="ECO:0007669"/>
    <property type="project" value="UniProtKB-EC"/>
</dbReference>
<dbReference type="CDD" id="cd02440">
    <property type="entry name" value="AdoMet_MTases"/>
    <property type="match status" value="1"/>
</dbReference>
<evidence type="ECO:0000313" key="21">
    <source>
        <dbReference type="Proteomes" id="UP000054166"/>
    </source>
</evidence>
<dbReference type="InterPro" id="IPR016899">
    <property type="entry name" value="mRNA_G-N7_MeTrfase_euk"/>
</dbReference>
<name>A0A0C3BU46_PILCF</name>
<feature type="binding site" evidence="16">
    <location>
        <position position="178"/>
    </location>
    <ligand>
        <name>S-adenosyl-L-methionine</name>
        <dbReference type="ChEBI" id="CHEBI:59789"/>
    </ligand>
</feature>
<feature type="binding site" evidence="17">
    <location>
        <begin position="112"/>
        <end position="113"/>
    </location>
    <ligand>
        <name>mRNA</name>
        <dbReference type="ChEBI" id="CHEBI:33699"/>
    </ligand>
</feature>
<dbReference type="InParanoid" id="A0A0C3BU46"/>
<feature type="binding site" evidence="16">
    <location>
        <position position="237"/>
    </location>
    <ligand>
        <name>S-adenosyl-L-methionine</name>
        <dbReference type="ChEBI" id="CHEBI:59789"/>
    </ligand>
</feature>
<dbReference type="InterPro" id="IPR004971">
    <property type="entry name" value="mRNA_G-N7_MeTrfase_dom"/>
</dbReference>
<evidence type="ECO:0000256" key="2">
    <source>
        <dbReference type="ARBA" id="ARBA00004123"/>
    </source>
</evidence>
<evidence type="ECO:0000256" key="6">
    <source>
        <dbReference type="ARBA" id="ARBA00022679"/>
    </source>
</evidence>
<dbReference type="STRING" id="765440.A0A0C3BU46"/>
<evidence type="ECO:0000313" key="20">
    <source>
        <dbReference type="EMBL" id="KIM80852.1"/>
    </source>
</evidence>
<feature type="site" description="mRNA cap binding" evidence="17">
    <location>
        <position position="390"/>
    </location>
</feature>
<comment type="function">
    <text evidence="1">Responsible for methylating the 5'-cap structure of mRNAs.</text>
</comment>
<accession>A0A0C3BU46</accession>
<evidence type="ECO:0000256" key="3">
    <source>
        <dbReference type="ARBA" id="ARBA00011926"/>
    </source>
</evidence>
<dbReference type="PIRSF" id="PIRSF028762">
    <property type="entry name" value="ABD1"/>
    <property type="match status" value="1"/>
</dbReference>
<feature type="domain" description="MRNA cap 0 methyltransferase" evidence="19">
    <location>
        <begin position="103"/>
        <end position="398"/>
    </location>
</feature>
<evidence type="ECO:0000256" key="16">
    <source>
        <dbReference type="PIRSR" id="PIRSR028762-1"/>
    </source>
</evidence>
<protein>
    <recommendedName>
        <fullName evidence="14 15">mRNA cap guanine-N(7) methyltransferase</fullName>
        <ecNumber evidence="3 15">2.1.1.56</ecNumber>
    </recommendedName>
    <alternativeName>
        <fullName evidence="11 15">mRNA (guanine-N(7))-methyltransferase</fullName>
    </alternativeName>
    <alternativeName>
        <fullName evidence="12 15">mRNA cap methyltransferase</fullName>
    </alternativeName>
</protein>
<comment type="catalytic activity">
    <reaction evidence="13">
        <text>a 5'-end (5'-triphosphoguanosine)-ribonucleoside in mRNA + S-adenosyl-L-methionine = a 5'-end (N(7)-methyl 5'-triphosphoguanosine)-ribonucleoside in mRNA + S-adenosyl-L-homocysteine</text>
        <dbReference type="Rhea" id="RHEA:67008"/>
        <dbReference type="Rhea" id="RHEA-COMP:17166"/>
        <dbReference type="Rhea" id="RHEA-COMP:17167"/>
        <dbReference type="ChEBI" id="CHEBI:57856"/>
        <dbReference type="ChEBI" id="CHEBI:59789"/>
        <dbReference type="ChEBI" id="CHEBI:156461"/>
        <dbReference type="ChEBI" id="CHEBI:167617"/>
        <dbReference type="EC" id="2.1.1.56"/>
    </reaction>
</comment>
<keyword evidence="9 15" id="KW-0506">mRNA capping</keyword>
<keyword evidence="6 15" id="KW-0808">Transferase</keyword>
<gene>
    <name evidence="20" type="ORF">PILCRDRAFT_72864</name>
</gene>
<keyword evidence="4 15" id="KW-0489">Methyltransferase</keyword>
<dbReference type="InterPro" id="IPR039753">
    <property type="entry name" value="RG7MT1"/>
</dbReference>
<dbReference type="SUPFAM" id="SSF53335">
    <property type="entry name" value="S-adenosyl-L-methionine-dependent methyltransferases"/>
    <property type="match status" value="1"/>
</dbReference>
<feature type="binding site" evidence="16">
    <location>
        <position position="116"/>
    </location>
    <ligand>
        <name>S-adenosyl-L-methionine</name>
        <dbReference type="ChEBI" id="CHEBI:59789"/>
    </ligand>
</feature>
<keyword evidence="8 15" id="KW-0694">RNA-binding</keyword>
<feature type="site" description="mRNA cap binding" evidence="17">
    <location>
        <position position="190"/>
    </location>
</feature>
<evidence type="ECO:0000256" key="14">
    <source>
        <dbReference type="ARBA" id="ARBA00049739"/>
    </source>
</evidence>
<comment type="similarity">
    <text evidence="15">Belongs to the class I-like SAM-binding methyltransferase superfamily. mRNA cap 0 methyltransferase family.</text>
</comment>
<evidence type="ECO:0000256" key="10">
    <source>
        <dbReference type="ARBA" id="ARBA00023242"/>
    </source>
</evidence>
<feature type="site" description="mRNA cap binding" evidence="17">
    <location>
        <position position="323"/>
    </location>
</feature>
<dbReference type="InterPro" id="IPR029063">
    <property type="entry name" value="SAM-dependent_MTases_sf"/>
</dbReference>
<evidence type="ECO:0000256" key="4">
    <source>
        <dbReference type="ARBA" id="ARBA00022603"/>
    </source>
</evidence>
<feature type="region of interest" description="Disordered" evidence="18">
    <location>
        <begin position="55"/>
        <end position="81"/>
    </location>
</feature>
<keyword evidence="5 15" id="KW-0507">mRNA processing</keyword>
<feature type="site" description="mRNA cap binding" evidence="17">
    <location>
        <position position="236"/>
    </location>
</feature>
<sequence>MSSAEQRHAVPPVVLPPTIPYSPRHRTTAPDSVLQPITSEEIELYRATYSFGTKRLKKRKRGRSSESDASDQPPTKKLAGDVGVVVEHYNARPDVGVRQRLDSPIIGLKNFNNWVKSVLITRFAHPALVSSPSSKISGGDRKGRGALSSGKILDMGCGKGGDLSKWSKARIKEYMGVDIAAKSIDQARDRWRTMRGAHFDATFETLDCYTESLSSAFPPPKLAQPFDVVSMQFCMHYAFETVQKARIMLENVSRWLRPGGIFVGTIPNSDQLLERLDALPEDAEDLSFGNSVYRIRFDERENKPIFGHKYWFFLQDAVENVPEYIVRWQNFIEMAKEYGLQLKYKEEFHAVFEEHQEHPEFGPLMVRMKVVEQNGESSMNEDQWEAANIYIAFAFEKIA</sequence>
<feature type="site" description="mRNA cap binding" evidence="17">
    <location>
        <position position="159"/>
    </location>
</feature>
<keyword evidence="21" id="KW-1185">Reference proteome</keyword>
<dbReference type="GO" id="GO:0003723">
    <property type="term" value="F:RNA binding"/>
    <property type="evidence" value="ECO:0007669"/>
    <property type="project" value="UniProtKB-KW"/>
</dbReference>
<feature type="region of interest" description="Disordered" evidence="18">
    <location>
        <begin position="1"/>
        <end position="34"/>
    </location>
</feature>
<dbReference type="GO" id="GO:0005634">
    <property type="term" value="C:nucleus"/>
    <property type="evidence" value="ECO:0007669"/>
    <property type="project" value="UniProtKB-SubCell"/>
</dbReference>
<reference evidence="21" key="2">
    <citation type="submission" date="2015-01" db="EMBL/GenBank/DDBJ databases">
        <title>Evolutionary Origins and Diversification of the Mycorrhizal Mutualists.</title>
        <authorList>
            <consortium name="DOE Joint Genome Institute"/>
            <consortium name="Mycorrhizal Genomics Consortium"/>
            <person name="Kohler A."/>
            <person name="Kuo A."/>
            <person name="Nagy L.G."/>
            <person name="Floudas D."/>
            <person name="Copeland A."/>
            <person name="Barry K.W."/>
            <person name="Cichocki N."/>
            <person name="Veneault-Fourrey C."/>
            <person name="LaButti K."/>
            <person name="Lindquist E.A."/>
            <person name="Lipzen A."/>
            <person name="Lundell T."/>
            <person name="Morin E."/>
            <person name="Murat C."/>
            <person name="Riley R."/>
            <person name="Ohm R."/>
            <person name="Sun H."/>
            <person name="Tunlid A."/>
            <person name="Henrissat B."/>
            <person name="Grigoriev I.V."/>
            <person name="Hibbett D.S."/>
            <person name="Martin F."/>
        </authorList>
    </citation>
    <scope>NUCLEOTIDE SEQUENCE [LARGE SCALE GENOMIC DNA]</scope>
    <source>
        <strain evidence="21">F 1598</strain>
    </source>
</reference>
<keyword evidence="10 15" id="KW-0539">Nucleus</keyword>
<dbReference type="OrthoDB" id="10248867at2759"/>
<dbReference type="Proteomes" id="UP000054166">
    <property type="component" value="Unassembled WGS sequence"/>
</dbReference>
<evidence type="ECO:0000259" key="19">
    <source>
        <dbReference type="PROSITE" id="PS51562"/>
    </source>
</evidence>
<evidence type="ECO:0000256" key="17">
    <source>
        <dbReference type="PIRSR" id="PIRSR028762-2"/>
    </source>
</evidence>
<evidence type="ECO:0000256" key="5">
    <source>
        <dbReference type="ARBA" id="ARBA00022664"/>
    </source>
</evidence>
<dbReference type="Pfam" id="PF03291">
    <property type="entry name" value="mRNA_G-N7_MeTrfase"/>
    <property type="match status" value="1"/>
</dbReference>
<evidence type="ECO:0000256" key="11">
    <source>
        <dbReference type="ARBA" id="ARBA00032772"/>
    </source>
</evidence>
<dbReference type="PANTHER" id="PTHR12189:SF2">
    <property type="entry name" value="MRNA CAP GUANINE-N7 METHYLTRANSFERASE"/>
    <property type="match status" value="1"/>
</dbReference>
<feature type="site" description="mRNA cap binding" evidence="17">
    <location>
        <position position="165"/>
    </location>
</feature>
<evidence type="ECO:0000256" key="7">
    <source>
        <dbReference type="ARBA" id="ARBA00022691"/>
    </source>
</evidence>
<comment type="subcellular location">
    <subcellularLocation>
        <location evidence="2 15">Nucleus</location>
    </subcellularLocation>
</comment>
<proteinExistence type="inferred from homology"/>
<feature type="binding site" evidence="16">
    <location>
        <position position="232"/>
    </location>
    <ligand>
        <name>S-adenosyl-L-methionine</name>
        <dbReference type="ChEBI" id="CHEBI:59789"/>
    </ligand>
</feature>
<dbReference type="EC" id="2.1.1.56" evidence="3 15"/>
<evidence type="ECO:0000256" key="15">
    <source>
        <dbReference type="PIRNR" id="PIRNR028762"/>
    </source>
</evidence>
<reference evidence="20 21" key="1">
    <citation type="submission" date="2014-04" db="EMBL/GenBank/DDBJ databases">
        <authorList>
            <consortium name="DOE Joint Genome Institute"/>
            <person name="Kuo A."/>
            <person name="Tarkka M."/>
            <person name="Buscot F."/>
            <person name="Kohler A."/>
            <person name="Nagy L.G."/>
            <person name="Floudas D."/>
            <person name="Copeland A."/>
            <person name="Barry K.W."/>
            <person name="Cichocki N."/>
            <person name="Veneault-Fourrey C."/>
            <person name="LaButti K."/>
            <person name="Lindquist E.A."/>
            <person name="Lipzen A."/>
            <person name="Lundell T."/>
            <person name="Morin E."/>
            <person name="Murat C."/>
            <person name="Sun H."/>
            <person name="Tunlid A."/>
            <person name="Henrissat B."/>
            <person name="Grigoriev I.V."/>
            <person name="Hibbett D.S."/>
            <person name="Martin F."/>
            <person name="Nordberg H.P."/>
            <person name="Cantor M.N."/>
            <person name="Hua S.X."/>
        </authorList>
    </citation>
    <scope>NUCLEOTIDE SEQUENCE [LARGE SCALE GENOMIC DNA]</scope>
    <source>
        <strain evidence="20 21">F 1598</strain>
    </source>
</reference>
<dbReference type="EMBL" id="KN833002">
    <property type="protein sequence ID" value="KIM80852.1"/>
    <property type="molecule type" value="Genomic_DNA"/>
</dbReference>
<evidence type="ECO:0000256" key="13">
    <source>
        <dbReference type="ARBA" id="ARBA00044712"/>
    </source>
</evidence>
<feature type="binding site" evidence="16">
    <location>
        <position position="207"/>
    </location>
    <ligand>
        <name>S-adenosyl-L-methionine</name>
        <dbReference type="ChEBI" id="CHEBI:59789"/>
    </ligand>
</feature>
<organism evidence="20 21">
    <name type="scientific">Piloderma croceum (strain F 1598)</name>
    <dbReference type="NCBI Taxonomy" id="765440"/>
    <lineage>
        <taxon>Eukaryota</taxon>
        <taxon>Fungi</taxon>
        <taxon>Dikarya</taxon>
        <taxon>Basidiomycota</taxon>
        <taxon>Agaricomycotina</taxon>
        <taxon>Agaricomycetes</taxon>
        <taxon>Agaricomycetidae</taxon>
        <taxon>Atheliales</taxon>
        <taxon>Atheliaceae</taxon>
        <taxon>Piloderma</taxon>
    </lineage>
</organism>
<dbReference type="PANTHER" id="PTHR12189">
    <property type="entry name" value="MRNA GUANINE-7- METHYLTRANSFERASE"/>
    <property type="match status" value="1"/>
</dbReference>
<dbReference type="HOGENOM" id="CLU_020346_4_1_1"/>
<evidence type="ECO:0000256" key="1">
    <source>
        <dbReference type="ARBA" id="ARBA00003378"/>
    </source>
</evidence>
<dbReference type="Gene3D" id="3.40.50.150">
    <property type="entry name" value="Vaccinia Virus protein VP39"/>
    <property type="match status" value="1"/>
</dbReference>
<dbReference type="FunCoup" id="A0A0C3BU46">
    <property type="interactions" value="740"/>
</dbReference>
<keyword evidence="7 15" id="KW-0949">S-adenosyl-L-methionine</keyword>
<evidence type="ECO:0000256" key="9">
    <source>
        <dbReference type="ARBA" id="ARBA00023042"/>
    </source>
</evidence>
<dbReference type="AlphaFoldDB" id="A0A0C3BU46"/>
<evidence type="ECO:0000256" key="8">
    <source>
        <dbReference type="ARBA" id="ARBA00022884"/>
    </source>
</evidence>